<feature type="transmembrane region" description="Helical" evidence="2">
    <location>
        <begin position="30"/>
        <end position="51"/>
    </location>
</feature>
<feature type="compositionally biased region" description="Low complexity" evidence="1">
    <location>
        <begin position="94"/>
        <end position="104"/>
    </location>
</feature>
<evidence type="ECO:0000313" key="4">
    <source>
        <dbReference type="Proteomes" id="UP000305282"/>
    </source>
</evidence>
<name>A0A4S5ERB2_9ACTN</name>
<sequence>MTHDVAGGSGSAGRHRSPWGKRGRILPVRWGRAIAAVAAFALIVVSLALILGRLAGDGRAAGPTNRSGGPTAPFAPAAQGPSDVLTATTTTHRPGAAASSTPAAGIATSTAPASVLASPSAVPSGVRSRAAGQSGAAAVPVAPRPTGSVLAVSATTVDLGPVDSVWRLDLRGEGTAPVDVAVGASPSWLAVVPDRPRVNPGADVPLVITLDRSVAPPGPVDVTVPVSARNGVGGADVHITASVDGPPRILSMVAAPDRVSRAGCPSAAGVAQATVTVTALDETGIFAVELTAVLPGGRTTTESLSLGQATGNRSTWTGQLASAQDPGTINYTATVTDLEGRRAQSPGSLVVLPCPS</sequence>
<dbReference type="EMBL" id="SSXH01000144">
    <property type="protein sequence ID" value="THJ74975.1"/>
    <property type="molecule type" value="Genomic_DNA"/>
</dbReference>
<feature type="region of interest" description="Disordered" evidence="1">
    <location>
        <begin position="60"/>
        <end position="104"/>
    </location>
</feature>
<keyword evidence="2" id="KW-0472">Membrane</keyword>
<proteinExistence type="predicted"/>
<comment type="caution">
    <text evidence="3">The sequence shown here is derived from an EMBL/GenBank/DDBJ whole genome shotgun (WGS) entry which is preliminary data.</text>
</comment>
<evidence type="ECO:0000256" key="1">
    <source>
        <dbReference type="SAM" id="MobiDB-lite"/>
    </source>
</evidence>
<feature type="compositionally biased region" description="Basic residues" evidence="1">
    <location>
        <begin position="13"/>
        <end position="22"/>
    </location>
</feature>
<dbReference type="AlphaFoldDB" id="A0A4S5ERB2"/>
<evidence type="ECO:0000256" key="2">
    <source>
        <dbReference type="SAM" id="Phobius"/>
    </source>
</evidence>
<gene>
    <name evidence="3" type="ORF">E7Y31_08245</name>
</gene>
<dbReference type="OrthoDB" id="3212740at2"/>
<keyword evidence="4" id="KW-1185">Reference proteome</keyword>
<dbReference type="Proteomes" id="UP000305282">
    <property type="component" value="Unassembled WGS sequence"/>
</dbReference>
<reference evidence="3 4" key="1">
    <citation type="submission" date="2019-04" db="EMBL/GenBank/DDBJ databases">
        <title>Draft genome sequences for three unisolated Alnus-infective Frankia Sp+ strains, AgTrS, AiOr and AvVan, the first sequenced Frankia strains able to sporulate in-planta.</title>
        <authorList>
            <person name="Bethencourt L."/>
            <person name="Vautrin F."/>
            <person name="Taib N."/>
            <person name="Dubost A."/>
            <person name="Castro-Garcia L."/>
            <person name="Imbaud O."/>
            <person name="Abrouk D."/>
            <person name="Fournier P."/>
            <person name="Briolay J."/>
            <person name="Nguyen A."/>
            <person name="Normand P."/>
            <person name="Fernandez M.P."/>
            <person name="Brochier-Armanet C."/>
            <person name="Herrera-Belaroussi A."/>
        </authorList>
    </citation>
    <scope>NUCLEOTIDE SEQUENCE [LARGE SCALE GENOMIC DNA]</scope>
    <source>
        <strain evidence="3 4">AvVan</strain>
    </source>
</reference>
<feature type="region of interest" description="Disordered" evidence="1">
    <location>
        <begin position="1"/>
        <end position="22"/>
    </location>
</feature>
<evidence type="ECO:0000313" key="3">
    <source>
        <dbReference type="EMBL" id="THJ74975.1"/>
    </source>
</evidence>
<evidence type="ECO:0008006" key="5">
    <source>
        <dbReference type="Google" id="ProtNLM"/>
    </source>
</evidence>
<protein>
    <recommendedName>
        <fullName evidence="5">BACON domain-containing protein</fullName>
    </recommendedName>
</protein>
<accession>A0A4S5ERB2</accession>
<keyword evidence="2" id="KW-0812">Transmembrane</keyword>
<keyword evidence="2" id="KW-1133">Transmembrane helix</keyword>
<organism evidence="3 4">
    <name type="scientific">Candidatus Frankia alpina</name>
    <dbReference type="NCBI Taxonomy" id="2699483"/>
    <lineage>
        <taxon>Bacteria</taxon>
        <taxon>Bacillati</taxon>
        <taxon>Actinomycetota</taxon>
        <taxon>Actinomycetes</taxon>
        <taxon>Frankiales</taxon>
        <taxon>Frankiaceae</taxon>
        <taxon>Frankia</taxon>
    </lineage>
</organism>